<accession>A0A2G9GT37</accession>
<evidence type="ECO:0000313" key="3">
    <source>
        <dbReference type="Proteomes" id="UP000231279"/>
    </source>
</evidence>
<feature type="transmembrane region" description="Helical" evidence="1">
    <location>
        <begin position="6"/>
        <end position="31"/>
    </location>
</feature>
<dbReference type="GO" id="GO:0016787">
    <property type="term" value="F:hydrolase activity"/>
    <property type="evidence" value="ECO:0007669"/>
    <property type="project" value="UniProtKB-KW"/>
</dbReference>
<feature type="transmembrane region" description="Helical" evidence="1">
    <location>
        <begin position="47"/>
        <end position="68"/>
    </location>
</feature>
<feature type="transmembrane region" description="Helical" evidence="1">
    <location>
        <begin position="138"/>
        <end position="161"/>
    </location>
</feature>
<keyword evidence="1" id="KW-1133">Transmembrane helix</keyword>
<comment type="caution">
    <text evidence="2">The sequence shown here is derived from an EMBL/GenBank/DDBJ whole genome shotgun (WGS) entry which is preliminary data.</text>
</comment>
<sequence>MEFRNVSTIYILQFCFGVNILTVAMVVIWTINRHGKQWKRIHHSAKILFCILAAFGAFLALFDIIMLLRTKVLNGQPVPFHEWLYTCSQFSVWVAILMLSRCGTCLDVLCNGVLCFWWIIKLLLLIPRLQLVFSSHEVIRWTREICGAVADIMFGILINIIRMKGTSYGNRYD</sequence>
<keyword evidence="3" id="KW-1185">Reference proteome</keyword>
<dbReference type="EC" id="3.6.3.44" evidence="2"/>
<evidence type="ECO:0000256" key="1">
    <source>
        <dbReference type="SAM" id="Phobius"/>
    </source>
</evidence>
<dbReference type="Proteomes" id="UP000231279">
    <property type="component" value="Unassembled WGS sequence"/>
</dbReference>
<gene>
    <name evidence="2" type="ORF">CDL12_18983</name>
</gene>
<feature type="transmembrane region" description="Helical" evidence="1">
    <location>
        <begin position="106"/>
        <end position="126"/>
    </location>
</feature>
<name>A0A2G9GT37_9LAMI</name>
<keyword evidence="2" id="KW-0378">Hydrolase</keyword>
<dbReference type="STRING" id="429701.A0A2G9GT37"/>
<organism evidence="2 3">
    <name type="scientific">Handroanthus impetiginosus</name>
    <dbReference type="NCBI Taxonomy" id="429701"/>
    <lineage>
        <taxon>Eukaryota</taxon>
        <taxon>Viridiplantae</taxon>
        <taxon>Streptophyta</taxon>
        <taxon>Embryophyta</taxon>
        <taxon>Tracheophyta</taxon>
        <taxon>Spermatophyta</taxon>
        <taxon>Magnoliopsida</taxon>
        <taxon>eudicotyledons</taxon>
        <taxon>Gunneridae</taxon>
        <taxon>Pentapetalae</taxon>
        <taxon>asterids</taxon>
        <taxon>lamiids</taxon>
        <taxon>Lamiales</taxon>
        <taxon>Bignoniaceae</taxon>
        <taxon>Crescentiina</taxon>
        <taxon>Tabebuia alliance</taxon>
        <taxon>Handroanthus</taxon>
    </lineage>
</organism>
<reference evidence="3" key="1">
    <citation type="journal article" date="2018" name="Gigascience">
        <title>Genome assembly of the Pink Ipe (Handroanthus impetiginosus, Bignoniaceae), a highly valued, ecologically keystone Neotropical timber forest tree.</title>
        <authorList>
            <person name="Silva-Junior O.B."/>
            <person name="Grattapaglia D."/>
            <person name="Novaes E."/>
            <person name="Collevatti R.G."/>
        </authorList>
    </citation>
    <scope>NUCLEOTIDE SEQUENCE [LARGE SCALE GENOMIC DNA]</scope>
    <source>
        <strain evidence="3">cv. UFG-1</strain>
    </source>
</reference>
<proteinExistence type="predicted"/>
<dbReference type="AlphaFoldDB" id="A0A2G9GT37"/>
<feature type="transmembrane region" description="Helical" evidence="1">
    <location>
        <begin position="80"/>
        <end position="99"/>
    </location>
</feature>
<keyword evidence="1" id="KW-0812">Transmembrane</keyword>
<dbReference type="EMBL" id="NKXS01003815">
    <property type="protein sequence ID" value="PIN08441.1"/>
    <property type="molecule type" value="Genomic_DNA"/>
</dbReference>
<protein>
    <submittedName>
        <fullName evidence="2">Xenobiotic-transporting ATPase</fullName>
        <ecNumber evidence="2">3.6.3.44</ecNumber>
    </submittedName>
</protein>
<dbReference type="OrthoDB" id="1742613at2759"/>
<evidence type="ECO:0000313" key="2">
    <source>
        <dbReference type="EMBL" id="PIN08441.1"/>
    </source>
</evidence>
<keyword evidence="1" id="KW-0472">Membrane</keyword>